<dbReference type="Proteomes" id="UP000823775">
    <property type="component" value="Unassembled WGS sequence"/>
</dbReference>
<comment type="caution">
    <text evidence="2">The sequence shown here is derived from an EMBL/GenBank/DDBJ whole genome shotgun (WGS) entry which is preliminary data.</text>
</comment>
<evidence type="ECO:0000313" key="3">
    <source>
        <dbReference type="Proteomes" id="UP000823775"/>
    </source>
</evidence>
<evidence type="ECO:0000256" key="1">
    <source>
        <dbReference type="SAM" id="MobiDB-lite"/>
    </source>
</evidence>
<reference evidence="2 3" key="1">
    <citation type="journal article" date="2021" name="BMC Genomics">
        <title>Datura genome reveals duplications of psychoactive alkaloid biosynthetic genes and high mutation rate following tissue culture.</title>
        <authorList>
            <person name="Rajewski A."/>
            <person name="Carter-House D."/>
            <person name="Stajich J."/>
            <person name="Litt A."/>
        </authorList>
    </citation>
    <scope>NUCLEOTIDE SEQUENCE [LARGE SCALE GENOMIC DNA]</scope>
    <source>
        <strain evidence="2">AR-01</strain>
    </source>
</reference>
<keyword evidence="3" id="KW-1185">Reference proteome</keyword>
<feature type="non-terminal residue" evidence="2">
    <location>
        <position position="1"/>
    </location>
</feature>
<name>A0ABS8TJ08_DATST</name>
<proteinExistence type="predicted"/>
<evidence type="ECO:0000313" key="2">
    <source>
        <dbReference type="EMBL" id="MCD7470522.1"/>
    </source>
</evidence>
<feature type="region of interest" description="Disordered" evidence="1">
    <location>
        <begin position="1"/>
        <end position="33"/>
    </location>
</feature>
<protein>
    <submittedName>
        <fullName evidence="2">Uncharacterized protein</fullName>
    </submittedName>
</protein>
<organism evidence="2 3">
    <name type="scientific">Datura stramonium</name>
    <name type="common">Jimsonweed</name>
    <name type="synonym">Common thornapple</name>
    <dbReference type="NCBI Taxonomy" id="4076"/>
    <lineage>
        <taxon>Eukaryota</taxon>
        <taxon>Viridiplantae</taxon>
        <taxon>Streptophyta</taxon>
        <taxon>Embryophyta</taxon>
        <taxon>Tracheophyta</taxon>
        <taxon>Spermatophyta</taxon>
        <taxon>Magnoliopsida</taxon>
        <taxon>eudicotyledons</taxon>
        <taxon>Gunneridae</taxon>
        <taxon>Pentapetalae</taxon>
        <taxon>asterids</taxon>
        <taxon>lamiids</taxon>
        <taxon>Solanales</taxon>
        <taxon>Solanaceae</taxon>
        <taxon>Solanoideae</taxon>
        <taxon>Datureae</taxon>
        <taxon>Datura</taxon>
    </lineage>
</organism>
<sequence length="186" mass="20129">FHFNKGGGTRSGGTNAKPGVLSTGSIGRDEDCYGDLQQPSMVVDSPTNSILSLSNLGDAIVQPAELGTTSCTNIPPTPTSTKSRGKCESMGKRKYFRTVEGNKNRNSHPKGHKSNDIQREVRQKYILICSPNLSKSSIDIRTSCNPEIENYVVMNPTLRNGNTLNLEMEQPMIAPPIGHSILALNA</sequence>
<gene>
    <name evidence="2" type="ORF">HAX54_010450</name>
</gene>
<accession>A0ABS8TJ08</accession>
<dbReference type="EMBL" id="JACEIK010001579">
    <property type="protein sequence ID" value="MCD7470522.1"/>
    <property type="molecule type" value="Genomic_DNA"/>
</dbReference>
<feature type="compositionally biased region" description="Gly residues" evidence="1">
    <location>
        <begin position="1"/>
        <end position="11"/>
    </location>
</feature>